<feature type="binding site" evidence="8">
    <location>
        <position position="114"/>
    </location>
    <ligand>
        <name>phosphate</name>
        <dbReference type="ChEBI" id="CHEBI:43474"/>
    </ligand>
</feature>
<feature type="binding site" evidence="8">
    <location>
        <position position="62"/>
    </location>
    <ligand>
        <name>phosphate</name>
        <dbReference type="ChEBI" id="CHEBI:43474"/>
    </ligand>
</feature>
<evidence type="ECO:0000256" key="8">
    <source>
        <dbReference type="PIRSR" id="PIRSR000477-2"/>
    </source>
</evidence>
<dbReference type="GO" id="GO:0009116">
    <property type="term" value="P:nucleoside metabolic process"/>
    <property type="evidence" value="ECO:0007669"/>
    <property type="project" value="InterPro"/>
</dbReference>
<evidence type="ECO:0000313" key="11">
    <source>
        <dbReference type="Proteomes" id="UP000886743"/>
    </source>
</evidence>
<dbReference type="InterPro" id="IPR011268">
    <property type="entry name" value="Purine_phosphorylase"/>
</dbReference>
<accession>A0A9D1SZM8</accession>
<feature type="binding site" evidence="8">
    <location>
        <position position="213"/>
    </location>
    <ligand>
        <name>phosphate</name>
        <dbReference type="ChEBI" id="CHEBI:43474"/>
    </ligand>
</feature>
<proteinExistence type="inferred from homology"/>
<dbReference type="SUPFAM" id="SSF53167">
    <property type="entry name" value="Purine and uridine phosphorylases"/>
    <property type="match status" value="1"/>
</dbReference>
<feature type="binding site" evidence="8">
    <location>
        <position position="236"/>
    </location>
    <ligand>
        <name>a purine D-ribonucleoside</name>
        <dbReference type="ChEBI" id="CHEBI:142355"/>
    </ligand>
</feature>
<dbReference type="InterPro" id="IPR000845">
    <property type="entry name" value="Nucleoside_phosphorylase_d"/>
</dbReference>
<reference evidence="10" key="1">
    <citation type="submission" date="2020-10" db="EMBL/GenBank/DDBJ databases">
        <authorList>
            <person name="Gilroy R."/>
        </authorList>
    </citation>
    <scope>NUCLEOTIDE SEQUENCE</scope>
    <source>
        <strain evidence="10">4920</strain>
    </source>
</reference>
<dbReference type="AlphaFoldDB" id="A0A9D1SZM8"/>
<evidence type="ECO:0000256" key="4">
    <source>
        <dbReference type="ARBA" id="ARBA00022676"/>
    </source>
</evidence>
<dbReference type="GO" id="GO:0004731">
    <property type="term" value="F:purine-nucleoside phosphorylase activity"/>
    <property type="evidence" value="ECO:0007669"/>
    <property type="project" value="UniProtKB-EC"/>
</dbReference>
<reference evidence="10" key="2">
    <citation type="journal article" date="2021" name="PeerJ">
        <title>Extensive microbial diversity within the chicken gut microbiome revealed by metagenomics and culture.</title>
        <authorList>
            <person name="Gilroy R."/>
            <person name="Ravi A."/>
            <person name="Getino M."/>
            <person name="Pursley I."/>
            <person name="Horton D.L."/>
            <person name="Alikhan N.F."/>
            <person name="Baker D."/>
            <person name="Gharbi K."/>
            <person name="Hall N."/>
            <person name="Watson M."/>
            <person name="Adriaenssens E.M."/>
            <person name="Foster-Nyarko E."/>
            <person name="Jarju S."/>
            <person name="Secka A."/>
            <person name="Antonio M."/>
            <person name="Oren A."/>
            <person name="Chaudhuri R.R."/>
            <person name="La Ragione R."/>
            <person name="Hildebrand F."/>
            <person name="Pallen M.J."/>
        </authorList>
    </citation>
    <scope>NUCLEOTIDE SEQUENCE</scope>
    <source>
        <strain evidence="10">4920</strain>
    </source>
</reference>
<feature type="binding site" evidence="8">
    <location>
        <position position="31"/>
    </location>
    <ligand>
        <name>phosphate</name>
        <dbReference type="ChEBI" id="CHEBI:43474"/>
    </ligand>
</feature>
<dbReference type="PANTHER" id="PTHR11904">
    <property type="entry name" value="METHYLTHIOADENOSINE/PURINE NUCLEOSIDE PHOSPHORYLASE"/>
    <property type="match status" value="1"/>
</dbReference>
<sequence length="284" mass="30714">MEGSWDMLKQCLSYIREKTDFTPHIAVVLGSGLGGFASWAEVFCSVDYSELPRFPVSTVSGHEGRLLLGDIASVPVVIMQGRVHYYEGYDMQDVVAPVRLARLLGAEGIILTNAAGGINRTLSPGSFMLIRDHIASLVPSPLIGANIERLGTRFPDMSEVYDREYRALVKQAAERAGTVLHEGVYLQTTGPQYETPAEIELFTRWGADAVGMSTACEAIAARHAGMRVCAISCISNMAAGISSEALSHEEVKQTAKRVSAQFERLLYETVLAVGGAGVRGEEET</sequence>
<dbReference type="Proteomes" id="UP000886743">
    <property type="component" value="Unassembled WGS sequence"/>
</dbReference>
<dbReference type="NCBIfam" id="TIGR01700">
    <property type="entry name" value="PNPH"/>
    <property type="match status" value="1"/>
</dbReference>
<evidence type="ECO:0000259" key="9">
    <source>
        <dbReference type="Pfam" id="PF01048"/>
    </source>
</evidence>
<evidence type="ECO:0000256" key="3">
    <source>
        <dbReference type="ARBA" id="ARBA00006751"/>
    </source>
</evidence>
<comment type="pathway">
    <text evidence="2 7">Purine metabolism; purine nucleoside salvage.</text>
</comment>
<feature type="binding site" evidence="8">
    <location>
        <position position="194"/>
    </location>
    <ligand>
        <name>a purine D-ribonucleoside</name>
        <dbReference type="ChEBI" id="CHEBI:142355"/>
    </ligand>
</feature>
<dbReference type="Gene3D" id="3.40.50.1580">
    <property type="entry name" value="Nucleoside phosphorylase domain"/>
    <property type="match status" value="1"/>
</dbReference>
<organism evidence="10 11">
    <name type="scientific">Candidatus Aphodoplasma excrementigallinarum</name>
    <dbReference type="NCBI Taxonomy" id="2840673"/>
    <lineage>
        <taxon>Bacteria</taxon>
        <taxon>Bacillati</taxon>
        <taxon>Bacillota</taxon>
        <taxon>Clostridia</taxon>
        <taxon>Eubacteriales</taxon>
        <taxon>Candidatus Aphodoplasma</taxon>
    </lineage>
</organism>
<comment type="function">
    <text evidence="1">The purine nucleoside phosphorylases catalyze the phosphorolytic breakdown of the N-glycosidic bond in the beta-(deoxy)ribonucleoside molecules, with the formation of the corresponding free purine bases and pentose-1-phosphate. Cleaves guanosine, inosine, 2'-deoxyguanosine and 2'-deoxyinosine.</text>
</comment>
<protein>
    <recommendedName>
        <fullName evidence="7">Purine nucleoside phosphorylase</fullName>
        <ecNumber evidence="7">2.4.2.1</ecNumber>
    </recommendedName>
    <alternativeName>
        <fullName evidence="7">Inosine-guanosine phosphorylase</fullName>
    </alternativeName>
</protein>
<dbReference type="EMBL" id="DVOF01000080">
    <property type="protein sequence ID" value="HIV02469.1"/>
    <property type="molecule type" value="Genomic_DNA"/>
</dbReference>
<comment type="catalytic activity">
    <reaction evidence="6">
        <text>a purine 2'-deoxy-D-ribonucleoside + phosphate = a purine nucleobase + 2-deoxy-alpha-D-ribose 1-phosphate</text>
        <dbReference type="Rhea" id="RHEA:36431"/>
        <dbReference type="ChEBI" id="CHEBI:26386"/>
        <dbReference type="ChEBI" id="CHEBI:43474"/>
        <dbReference type="ChEBI" id="CHEBI:57259"/>
        <dbReference type="ChEBI" id="CHEBI:142361"/>
        <dbReference type="EC" id="2.4.2.1"/>
    </reaction>
</comment>
<keyword evidence="5 7" id="KW-0808">Transferase</keyword>
<dbReference type="InterPro" id="IPR035994">
    <property type="entry name" value="Nucleoside_phosphorylase_sf"/>
</dbReference>
<dbReference type="InterPro" id="IPR011270">
    <property type="entry name" value="Pur_Nuc_Pase_Ino/Guo-sp"/>
</dbReference>
<dbReference type="PANTHER" id="PTHR11904:SF9">
    <property type="entry name" value="PURINE NUCLEOSIDE PHOSPHORYLASE-RELATED"/>
    <property type="match status" value="1"/>
</dbReference>
<evidence type="ECO:0000313" key="10">
    <source>
        <dbReference type="EMBL" id="HIV02469.1"/>
    </source>
</evidence>
<evidence type="ECO:0000256" key="6">
    <source>
        <dbReference type="ARBA" id="ARBA00048556"/>
    </source>
</evidence>
<comment type="caution">
    <text evidence="10">The sequence shown here is derived from an EMBL/GenBank/DDBJ whole genome shotgun (WGS) entry which is preliminary data.</text>
</comment>
<dbReference type="PIRSF" id="PIRSF000477">
    <property type="entry name" value="PurNPase"/>
    <property type="match status" value="1"/>
</dbReference>
<dbReference type="CDD" id="cd09009">
    <property type="entry name" value="PNP-EcPNPII_like"/>
    <property type="match status" value="1"/>
</dbReference>
<dbReference type="NCBIfam" id="NF006054">
    <property type="entry name" value="PRK08202.1"/>
    <property type="match status" value="1"/>
</dbReference>
<gene>
    <name evidence="10" type="ORF">IAC74_02750</name>
</gene>
<evidence type="ECO:0000256" key="1">
    <source>
        <dbReference type="ARBA" id="ARBA00002678"/>
    </source>
</evidence>
<feature type="binding site" evidence="8">
    <location>
        <begin position="82"/>
        <end position="84"/>
    </location>
    <ligand>
        <name>phosphate</name>
        <dbReference type="ChEBI" id="CHEBI:43474"/>
    </ligand>
</feature>
<name>A0A9D1SZM8_9FIRM</name>
<dbReference type="EC" id="2.4.2.1" evidence="7"/>
<comment type="similarity">
    <text evidence="3 7">Belongs to the PNP/MTAP phosphorylase family.</text>
</comment>
<dbReference type="Pfam" id="PF01048">
    <property type="entry name" value="PNP_UDP_1"/>
    <property type="match status" value="1"/>
</dbReference>
<evidence type="ECO:0000256" key="5">
    <source>
        <dbReference type="ARBA" id="ARBA00022679"/>
    </source>
</evidence>
<dbReference type="GO" id="GO:0005737">
    <property type="term" value="C:cytoplasm"/>
    <property type="evidence" value="ECO:0007669"/>
    <property type="project" value="TreeGrafter"/>
</dbReference>
<dbReference type="NCBIfam" id="TIGR01697">
    <property type="entry name" value="PNPH-PUNA-XAPA"/>
    <property type="match status" value="1"/>
</dbReference>
<keyword evidence="4 7" id="KW-0328">Glycosyltransferase</keyword>
<feature type="domain" description="Nucleoside phosphorylase" evidence="9">
    <location>
        <begin position="25"/>
        <end position="269"/>
    </location>
</feature>
<evidence type="ECO:0000256" key="7">
    <source>
        <dbReference type="PIRNR" id="PIRNR000477"/>
    </source>
</evidence>
<evidence type="ECO:0000256" key="2">
    <source>
        <dbReference type="ARBA" id="ARBA00005058"/>
    </source>
</evidence>